<sequence>MAIDVTSLYNRRRDNRWDRVSVGDFLERVTYSYPHKEAIVAYEGAYAYQDFARLTYQEAENAANQFANSLLATGLERGDRVLLYCDNSSEAMIAKLGIAKAGLVVVPVNTMVALDVTAHIIELTEPKFVLADAEHVSTISGLLNEKGIEINVVIPLGGEVSNDSQDFKAFLEQSSPSAPEIRIHGDDIWEILFTSGTTSMPKGAMISHHNTYFASYNYGMKLSRGLHLETDYKVASFLPVIYHVADQTLPGSAFLMGGTLLIGRKQSMEGLADMISREKVSALWAGSSESLRDLIEHYQSHETVYNFKSLTSIIYGYTALAPRYHDTLKAICSDQVLIWGSFSQTEAIAGFRFFHDQFAEHYYQNCPLTNYLGKPDPSLAAALMTDEGDLIEGLGKTGEVVYRSPQMFSGYYKNEKATEEALAFGWFHSGDLIQFDDHHLAKMVDRDKDIIKAGGESVSSSRVEAILRSHDDVRNAAVLGFPNDKWGEVVVGFVIKKDNSKLTESELISYGRQRLAGFETPKSIVFVKEFPETVASKILKYKLKEDYMEALPNFKLKLASFNISTGDL</sequence>
<dbReference type="AlphaFoldDB" id="A0A9X8XGZ1"/>
<dbReference type="Pfam" id="PF00501">
    <property type="entry name" value="AMP-binding"/>
    <property type="match status" value="1"/>
</dbReference>
<keyword evidence="3" id="KW-0436">Ligase</keyword>
<evidence type="ECO:0000259" key="2">
    <source>
        <dbReference type="Pfam" id="PF13193"/>
    </source>
</evidence>
<dbReference type="InterPro" id="IPR025110">
    <property type="entry name" value="AMP-bd_C"/>
</dbReference>
<name>A0A9X8XGZ1_STREQ</name>
<dbReference type="PANTHER" id="PTHR43767:SF1">
    <property type="entry name" value="NONRIBOSOMAL PEPTIDE SYNTHASE PES1 (EUROFUNG)-RELATED"/>
    <property type="match status" value="1"/>
</dbReference>
<gene>
    <name evidence="3" type="primary">fadD</name>
    <name evidence="3" type="ORF">NCTC11564_00207</name>
</gene>
<feature type="domain" description="AMP-binding enzyme C-terminal" evidence="2">
    <location>
        <begin position="463"/>
        <end position="537"/>
    </location>
</feature>
<feature type="domain" description="AMP-dependent synthetase/ligase" evidence="1">
    <location>
        <begin position="27"/>
        <end position="412"/>
    </location>
</feature>
<dbReference type="InterPro" id="IPR042099">
    <property type="entry name" value="ANL_N_sf"/>
</dbReference>
<dbReference type="EMBL" id="UHFO01000001">
    <property type="protein sequence ID" value="SUN61648.1"/>
    <property type="molecule type" value="Genomic_DNA"/>
</dbReference>
<accession>A0A9X8XGZ1</accession>
<protein>
    <submittedName>
        <fullName evidence="3">AMP-dependent synthetase and ligase</fullName>
        <ecNumber evidence="3">6.2.1.3</ecNumber>
    </submittedName>
</protein>
<evidence type="ECO:0000259" key="1">
    <source>
        <dbReference type="Pfam" id="PF00501"/>
    </source>
</evidence>
<reference evidence="3 4" key="1">
    <citation type="submission" date="2018-06" db="EMBL/GenBank/DDBJ databases">
        <authorList>
            <consortium name="Pathogen Informatics"/>
            <person name="Doyle S."/>
        </authorList>
    </citation>
    <scope>NUCLEOTIDE SEQUENCE [LARGE SCALE GENOMIC DNA]</scope>
    <source>
        <strain evidence="3 4">NCTC11564</strain>
    </source>
</reference>
<dbReference type="Gene3D" id="3.40.50.12780">
    <property type="entry name" value="N-terminal domain of ligase-like"/>
    <property type="match status" value="1"/>
</dbReference>
<dbReference type="InterPro" id="IPR045851">
    <property type="entry name" value="AMP-bd_C_sf"/>
</dbReference>
<dbReference type="GO" id="GO:0004467">
    <property type="term" value="F:long-chain fatty acid-CoA ligase activity"/>
    <property type="evidence" value="ECO:0007669"/>
    <property type="project" value="UniProtKB-EC"/>
</dbReference>
<dbReference type="SUPFAM" id="SSF56801">
    <property type="entry name" value="Acetyl-CoA synthetase-like"/>
    <property type="match status" value="1"/>
</dbReference>
<organism evidence="3 4">
    <name type="scientific">Streptococcus dysgalactiae subsp. equisimilis</name>
    <name type="common">Streptococcus equisimilis</name>
    <dbReference type="NCBI Taxonomy" id="119602"/>
    <lineage>
        <taxon>Bacteria</taxon>
        <taxon>Bacillati</taxon>
        <taxon>Bacillota</taxon>
        <taxon>Bacilli</taxon>
        <taxon>Lactobacillales</taxon>
        <taxon>Streptococcaceae</taxon>
        <taxon>Streptococcus</taxon>
    </lineage>
</organism>
<dbReference type="Pfam" id="PF13193">
    <property type="entry name" value="AMP-binding_C"/>
    <property type="match status" value="1"/>
</dbReference>
<evidence type="ECO:0000313" key="4">
    <source>
        <dbReference type="Proteomes" id="UP000254559"/>
    </source>
</evidence>
<dbReference type="Gene3D" id="3.30.300.30">
    <property type="match status" value="1"/>
</dbReference>
<dbReference type="InterPro" id="IPR050237">
    <property type="entry name" value="ATP-dep_AMP-bd_enzyme"/>
</dbReference>
<dbReference type="PROSITE" id="PS00455">
    <property type="entry name" value="AMP_BINDING"/>
    <property type="match status" value="1"/>
</dbReference>
<dbReference type="Proteomes" id="UP000254559">
    <property type="component" value="Unassembled WGS sequence"/>
</dbReference>
<dbReference type="EC" id="6.2.1.3" evidence="3"/>
<dbReference type="PANTHER" id="PTHR43767">
    <property type="entry name" value="LONG-CHAIN-FATTY-ACID--COA LIGASE"/>
    <property type="match status" value="1"/>
</dbReference>
<dbReference type="InterPro" id="IPR000873">
    <property type="entry name" value="AMP-dep_synth/lig_dom"/>
</dbReference>
<proteinExistence type="predicted"/>
<evidence type="ECO:0000313" key="3">
    <source>
        <dbReference type="EMBL" id="SUN61648.1"/>
    </source>
</evidence>
<dbReference type="InterPro" id="IPR020845">
    <property type="entry name" value="AMP-binding_CS"/>
</dbReference>
<dbReference type="RefSeq" id="WP_115283032.1">
    <property type="nucleotide sequence ID" value="NZ_UHFO01000001.1"/>
</dbReference>
<comment type="caution">
    <text evidence="3">The sequence shown here is derived from an EMBL/GenBank/DDBJ whole genome shotgun (WGS) entry which is preliminary data.</text>
</comment>